<protein>
    <submittedName>
        <fullName evidence="2">Retrovirus-related Pol polyprotein from transposon TNT 1-94</fullName>
    </submittedName>
</protein>
<dbReference type="EMBL" id="JACGWN010000011">
    <property type="protein sequence ID" value="KAL0420657.1"/>
    <property type="molecule type" value="Genomic_DNA"/>
</dbReference>
<dbReference type="Pfam" id="PF07727">
    <property type="entry name" value="RVT_2"/>
    <property type="match status" value="1"/>
</dbReference>
<name>A0AAW2UUH3_9LAMI</name>
<reference evidence="2" key="1">
    <citation type="submission" date="2020-06" db="EMBL/GenBank/DDBJ databases">
        <authorList>
            <person name="Li T."/>
            <person name="Hu X."/>
            <person name="Zhang T."/>
            <person name="Song X."/>
            <person name="Zhang H."/>
            <person name="Dai N."/>
            <person name="Sheng W."/>
            <person name="Hou X."/>
            <person name="Wei L."/>
        </authorList>
    </citation>
    <scope>NUCLEOTIDE SEQUENCE</scope>
    <source>
        <strain evidence="2">KEN1</strain>
        <tissue evidence="2">Leaf</tissue>
    </source>
</reference>
<proteinExistence type="predicted"/>
<feature type="domain" description="Reverse transcriptase Ty1/copia-type" evidence="1">
    <location>
        <begin position="7"/>
        <end position="156"/>
    </location>
</feature>
<accession>A0AAW2UUH3</accession>
<gene>
    <name evidence="2" type="ORF">Slati_3088600</name>
</gene>
<dbReference type="PANTHER" id="PTHR11439:SF496">
    <property type="entry name" value="RNA-DIRECTED DNA POLYMERASE"/>
    <property type="match status" value="1"/>
</dbReference>
<reference evidence="2" key="2">
    <citation type="journal article" date="2024" name="Plant">
        <title>Genomic evolution and insights into agronomic trait innovations of Sesamum species.</title>
        <authorList>
            <person name="Miao H."/>
            <person name="Wang L."/>
            <person name="Qu L."/>
            <person name="Liu H."/>
            <person name="Sun Y."/>
            <person name="Le M."/>
            <person name="Wang Q."/>
            <person name="Wei S."/>
            <person name="Zheng Y."/>
            <person name="Lin W."/>
            <person name="Duan Y."/>
            <person name="Cao H."/>
            <person name="Xiong S."/>
            <person name="Wang X."/>
            <person name="Wei L."/>
            <person name="Li C."/>
            <person name="Ma Q."/>
            <person name="Ju M."/>
            <person name="Zhao R."/>
            <person name="Li G."/>
            <person name="Mu C."/>
            <person name="Tian Q."/>
            <person name="Mei H."/>
            <person name="Zhang T."/>
            <person name="Gao T."/>
            <person name="Zhang H."/>
        </authorList>
    </citation>
    <scope>NUCLEOTIDE SEQUENCE</scope>
    <source>
        <strain evidence="2">KEN1</strain>
    </source>
</reference>
<dbReference type="InterPro" id="IPR043502">
    <property type="entry name" value="DNA/RNA_pol_sf"/>
</dbReference>
<comment type="caution">
    <text evidence="2">The sequence shown here is derived from an EMBL/GenBank/DDBJ whole genome shotgun (WGS) entry which is preliminary data.</text>
</comment>
<organism evidence="2">
    <name type="scientific">Sesamum latifolium</name>
    <dbReference type="NCBI Taxonomy" id="2727402"/>
    <lineage>
        <taxon>Eukaryota</taxon>
        <taxon>Viridiplantae</taxon>
        <taxon>Streptophyta</taxon>
        <taxon>Embryophyta</taxon>
        <taxon>Tracheophyta</taxon>
        <taxon>Spermatophyta</taxon>
        <taxon>Magnoliopsida</taxon>
        <taxon>eudicotyledons</taxon>
        <taxon>Gunneridae</taxon>
        <taxon>Pentapetalae</taxon>
        <taxon>asterids</taxon>
        <taxon>lamiids</taxon>
        <taxon>Lamiales</taxon>
        <taxon>Pedaliaceae</taxon>
        <taxon>Sesamum</taxon>
    </lineage>
</organism>
<dbReference type="SUPFAM" id="SSF56672">
    <property type="entry name" value="DNA/RNA polymerases"/>
    <property type="match status" value="1"/>
</dbReference>
<dbReference type="AlphaFoldDB" id="A0AAW2UUH3"/>
<dbReference type="PANTHER" id="PTHR11439">
    <property type="entry name" value="GAG-POL-RELATED RETROTRANSPOSON"/>
    <property type="match status" value="1"/>
</dbReference>
<evidence type="ECO:0000259" key="1">
    <source>
        <dbReference type="Pfam" id="PF07727"/>
    </source>
</evidence>
<dbReference type="InterPro" id="IPR013103">
    <property type="entry name" value="RVT_2"/>
</dbReference>
<evidence type="ECO:0000313" key="2">
    <source>
        <dbReference type="EMBL" id="KAL0420657.1"/>
    </source>
</evidence>
<dbReference type="CDD" id="cd09272">
    <property type="entry name" value="RNase_HI_RT_Ty1"/>
    <property type="match status" value="1"/>
</dbReference>
<sequence length="338" mass="38540">MTMKYGRMDVKMAFLNGFVKEEIFMDQQEGFTIVGEEQKVCRLQRSIYGLKQTSQSWNTHFDEVIRGYNFIKNDYDPCIYKKISGSSVAYLVLYVNDILLIGNDVKMLGDIKACLSTQFSMKDMGEASYILGIKIYRDRSRRMLELTQSSYIEKTDEELKRMSNIPYVSAVGSIQYVVQCIRPDVAYALSVTSILKYWSAVKSILKYLKRTKDMFLIYGGELILEGYSDASFQSDDDDAKSQSGFVFKLNGGVVARKSFKQDTKVDSTTEAEYIAASEAAKEAVWMKNYIQELVVVSSIAEPVVIFCDNNGAITQAKEPRYYHRPSTFLDATIYSGRW</sequence>